<comment type="caution">
    <text evidence="5">The sequence shown here is derived from an EMBL/GenBank/DDBJ whole genome shotgun (WGS) entry which is preliminary data.</text>
</comment>
<evidence type="ECO:0000256" key="4">
    <source>
        <dbReference type="SAM" id="Phobius"/>
    </source>
</evidence>
<keyword evidence="4" id="KW-1133">Transmembrane helix</keyword>
<evidence type="ECO:0000256" key="2">
    <source>
        <dbReference type="ARBA" id="ARBA00023002"/>
    </source>
</evidence>
<dbReference type="EMBL" id="JALGBH010000002">
    <property type="protein sequence ID" value="MCJ0743695.1"/>
    <property type="molecule type" value="Genomic_DNA"/>
</dbReference>
<dbReference type="SUPFAM" id="SSF51735">
    <property type="entry name" value="NAD(P)-binding Rossmann-fold domains"/>
    <property type="match status" value="1"/>
</dbReference>
<sequence>MENLFSTVKLAQKRALITGGTSGIGLATALLLVKYGIRLYIIGRDEEKLEKALEKLKGEHEEAEVYGMCADVADPEDLSRLFESIDKNWGGLDILINNAGLGYGSILNGHYQDWEYIVKTNLLGYIACCHEAVLHMTKQGSGHIICIGSMSADTREEESSLYVATKSALQGFSESFRKEVNGQNIHVTLIEPGSVATPMHKIAEAEKQHQLEELTMLHSNDIARSILYVLSQSERCAIVDLKIKPLKQLI</sequence>
<protein>
    <submittedName>
        <fullName evidence="5">SDR family oxidoreductase</fullName>
    </submittedName>
</protein>
<dbReference type="PANTHER" id="PTHR43115">
    <property type="entry name" value="DEHYDROGENASE/REDUCTASE SDR FAMILY MEMBER 11"/>
    <property type="match status" value="1"/>
</dbReference>
<dbReference type="InterPro" id="IPR002347">
    <property type="entry name" value="SDR_fam"/>
</dbReference>
<dbReference type="PRINTS" id="PR00081">
    <property type="entry name" value="GDHRDH"/>
</dbReference>
<dbReference type="InterPro" id="IPR020904">
    <property type="entry name" value="Sc_DH/Rdtase_CS"/>
</dbReference>
<name>A0ABS9ZZF2_9SPHI</name>
<organism evidence="5 6">
    <name type="scientific">Pedobacter montanisoli</name>
    <dbReference type="NCBI Taxonomy" id="2923277"/>
    <lineage>
        <taxon>Bacteria</taxon>
        <taxon>Pseudomonadati</taxon>
        <taxon>Bacteroidota</taxon>
        <taxon>Sphingobacteriia</taxon>
        <taxon>Sphingobacteriales</taxon>
        <taxon>Sphingobacteriaceae</taxon>
        <taxon>Pedobacter</taxon>
    </lineage>
</organism>
<dbReference type="Gene3D" id="3.40.50.720">
    <property type="entry name" value="NAD(P)-binding Rossmann-like Domain"/>
    <property type="match status" value="1"/>
</dbReference>
<keyword evidence="4" id="KW-0472">Membrane</keyword>
<keyword evidence="2" id="KW-0560">Oxidoreductase</keyword>
<reference evidence="5" key="1">
    <citation type="submission" date="2022-03" db="EMBL/GenBank/DDBJ databases">
        <authorList>
            <person name="Woo C.Y."/>
        </authorList>
    </citation>
    <scope>NUCLEOTIDE SEQUENCE</scope>
    <source>
        <strain evidence="5">CYS-01</strain>
    </source>
</reference>
<dbReference type="PRINTS" id="PR00080">
    <property type="entry name" value="SDRFAMILY"/>
</dbReference>
<feature type="transmembrane region" description="Helical" evidence="4">
    <location>
        <begin position="15"/>
        <end position="33"/>
    </location>
</feature>
<evidence type="ECO:0000256" key="1">
    <source>
        <dbReference type="ARBA" id="ARBA00006484"/>
    </source>
</evidence>
<proteinExistence type="inferred from homology"/>
<dbReference type="RefSeq" id="WP_243362971.1">
    <property type="nucleotide sequence ID" value="NZ_JALGBH010000002.1"/>
</dbReference>
<dbReference type="Pfam" id="PF00106">
    <property type="entry name" value="adh_short"/>
    <property type="match status" value="1"/>
</dbReference>
<dbReference type="InterPro" id="IPR036291">
    <property type="entry name" value="NAD(P)-bd_dom_sf"/>
</dbReference>
<accession>A0ABS9ZZF2</accession>
<keyword evidence="4" id="KW-0812">Transmembrane</keyword>
<keyword evidence="6" id="KW-1185">Reference proteome</keyword>
<dbReference type="PANTHER" id="PTHR43115:SF4">
    <property type="entry name" value="DEHYDROGENASE_REDUCTASE SDR FAMILY MEMBER 11"/>
    <property type="match status" value="1"/>
</dbReference>
<evidence type="ECO:0000256" key="3">
    <source>
        <dbReference type="RuleBase" id="RU000363"/>
    </source>
</evidence>
<dbReference type="CDD" id="cd05233">
    <property type="entry name" value="SDR_c"/>
    <property type="match status" value="1"/>
</dbReference>
<evidence type="ECO:0000313" key="5">
    <source>
        <dbReference type="EMBL" id="MCJ0743695.1"/>
    </source>
</evidence>
<dbReference type="PROSITE" id="PS00061">
    <property type="entry name" value="ADH_SHORT"/>
    <property type="match status" value="1"/>
</dbReference>
<dbReference type="Proteomes" id="UP001165460">
    <property type="component" value="Unassembled WGS sequence"/>
</dbReference>
<evidence type="ECO:0000313" key="6">
    <source>
        <dbReference type="Proteomes" id="UP001165460"/>
    </source>
</evidence>
<comment type="similarity">
    <text evidence="1 3">Belongs to the short-chain dehydrogenases/reductases (SDR) family.</text>
</comment>
<gene>
    <name evidence="5" type="ORF">MMF97_13315</name>
</gene>